<dbReference type="Proteomes" id="UP000823926">
    <property type="component" value="Unassembled WGS sequence"/>
</dbReference>
<organism evidence="10 11">
    <name type="scientific">Candidatus Rikenella faecigallinarum</name>
    <dbReference type="NCBI Taxonomy" id="2838745"/>
    <lineage>
        <taxon>Bacteria</taxon>
        <taxon>Pseudomonadati</taxon>
        <taxon>Bacteroidota</taxon>
        <taxon>Bacteroidia</taxon>
        <taxon>Bacteroidales</taxon>
        <taxon>Rikenellaceae</taxon>
        <taxon>Rikenella</taxon>
    </lineage>
</organism>
<gene>
    <name evidence="10" type="primary">hydE</name>
    <name evidence="10" type="ORF">H9888_08065</name>
</gene>
<dbReference type="PANTHER" id="PTHR43726">
    <property type="entry name" value="3-METHYLORNITHINE SYNTHASE"/>
    <property type="match status" value="1"/>
</dbReference>
<dbReference type="Pfam" id="PF04055">
    <property type="entry name" value="Radical_SAM"/>
    <property type="match status" value="1"/>
</dbReference>
<protein>
    <submittedName>
        <fullName evidence="10">[FeFe] hydrogenase H-cluster radical SAM maturase HydE</fullName>
    </submittedName>
</protein>
<feature type="domain" description="Radical SAM core" evidence="9">
    <location>
        <begin position="31"/>
        <end position="254"/>
    </location>
</feature>
<comment type="cofactor">
    <cofactor evidence="6">
        <name>[2Fe-2S] cluster</name>
        <dbReference type="ChEBI" id="CHEBI:190135"/>
    </cofactor>
</comment>
<comment type="caution">
    <text evidence="10">The sequence shown here is derived from an EMBL/GenBank/DDBJ whole genome shotgun (WGS) entry which is preliminary data.</text>
</comment>
<comment type="cofactor">
    <cofactor evidence="7">
        <name>[4Fe-4S] cluster</name>
        <dbReference type="ChEBI" id="CHEBI:49883"/>
    </cofactor>
    <text evidence="7">Binds 1 [4Fe-4S] cluster. The cluster is coordinated with 3 cysteines and an exchangeable S-adenosyl-L-methionine.</text>
</comment>
<dbReference type="GO" id="GO:0044272">
    <property type="term" value="P:sulfur compound biosynthetic process"/>
    <property type="evidence" value="ECO:0007669"/>
    <property type="project" value="UniProtKB-ARBA"/>
</dbReference>
<dbReference type="SFLD" id="SFLDG01060">
    <property type="entry name" value="BATS_domain_containing"/>
    <property type="match status" value="1"/>
</dbReference>
<dbReference type="SMART" id="SM00876">
    <property type="entry name" value="BATS"/>
    <property type="match status" value="1"/>
</dbReference>
<evidence type="ECO:0000313" key="10">
    <source>
        <dbReference type="EMBL" id="HIW11433.1"/>
    </source>
</evidence>
<proteinExistence type="predicted"/>
<dbReference type="InterPro" id="IPR034422">
    <property type="entry name" value="HydE/PylB-like"/>
</dbReference>
<evidence type="ECO:0000259" key="9">
    <source>
        <dbReference type="PROSITE" id="PS51918"/>
    </source>
</evidence>
<dbReference type="SUPFAM" id="SSF102114">
    <property type="entry name" value="Radical SAM enzymes"/>
    <property type="match status" value="1"/>
</dbReference>
<feature type="binding site" evidence="7">
    <location>
        <position position="49"/>
    </location>
    <ligand>
        <name>[4Fe-4S] cluster</name>
        <dbReference type="ChEBI" id="CHEBI:49883"/>
        <note>4Fe-4S-S-AdoMet</note>
    </ligand>
</feature>
<dbReference type="InterPro" id="IPR024021">
    <property type="entry name" value="FeFe-hyd_HydE_rSAM"/>
</dbReference>
<reference evidence="10" key="1">
    <citation type="journal article" date="2021" name="PeerJ">
        <title>Extensive microbial diversity within the chicken gut microbiome revealed by metagenomics and culture.</title>
        <authorList>
            <person name="Gilroy R."/>
            <person name="Ravi A."/>
            <person name="Getino M."/>
            <person name="Pursley I."/>
            <person name="Horton D.L."/>
            <person name="Alikhan N.F."/>
            <person name="Baker D."/>
            <person name="Gharbi K."/>
            <person name="Hall N."/>
            <person name="Watson M."/>
            <person name="Adriaenssens E.M."/>
            <person name="Foster-Nyarko E."/>
            <person name="Jarju S."/>
            <person name="Secka A."/>
            <person name="Antonio M."/>
            <person name="Oren A."/>
            <person name="Chaudhuri R.R."/>
            <person name="La Ragione R."/>
            <person name="Hildebrand F."/>
            <person name="Pallen M.J."/>
        </authorList>
    </citation>
    <scope>NUCLEOTIDE SEQUENCE</scope>
    <source>
        <strain evidence="10">ChiBcec15-1070</strain>
    </source>
</reference>
<dbReference type="NCBIfam" id="TIGR03956">
    <property type="entry name" value="rSAM_HydE"/>
    <property type="match status" value="1"/>
</dbReference>
<evidence type="ECO:0000256" key="2">
    <source>
        <dbReference type="ARBA" id="ARBA00022691"/>
    </source>
</evidence>
<evidence type="ECO:0000313" key="11">
    <source>
        <dbReference type="Proteomes" id="UP000823926"/>
    </source>
</evidence>
<dbReference type="GO" id="GO:0051539">
    <property type="term" value="F:4 iron, 4 sulfur cluster binding"/>
    <property type="evidence" value="ECO:0007669"/>
    <property type="project" value="UniProtKB-KW"/>
</dbReference>
<dbReference type="GO" id="GO:0016740">
    <property type="term" value="F:transferase activity"/>
    <property type="evidence" value="ECO:0007669"/>
    <property type="project" value="TreeGrafter"/>
</dbReference>
<dbReference type="InterPro" id="IPR013785">
    <property type="entry name" value="Aldolase_TIM"/>
</dbReference>
<reference evidence="10" key="2">
    <citation type="submission" date="2021-04" db="EMBL/GenBank/DDBJ databases">
        <authorList>
            <person name="Gilroy R."/>
        </authorList>
    </citation>
    <scope>NUCLEOTIDE SEQUENCE</scope>
    <source>
        <strain evidence="10">ChiBcec15-1070</strain>
    </source>
</reference>
<dbReference type="EMBL" id="DXHL01000036">
    <property type="protein sequence ID" value="HIW11433.1"/>
    <property type="molecule type" value="Genomic_DNA"/>
</dbReference>
<evidence type="ECO:0000256" key="7">
    <source>
        <dbReference type="PIRSR" id="PIRSR004762-1"/>
    </source>
</evidence>
<dbReference type="InterPro" id="IPR058240">
    <property type="entry name" value="rSAM_sf"/>
</dbReference>
<evidence type="ECO:0000256" key="8">
    <source>
        <dbReference type="PIRSR" id="PIRSR004762-2"/>
    </source>
</evidence>
<accession>A0A9D1TYC8</accession>
<dbReference type="AlphaFoldDB" id="A0A9D1TYC8"/>
<feature type="binding site" evidence="8">
    <location>
        <position position="147"/>
    </location>
    <ligand>
        <name>S-adenosyl-L-methionine</name>
        <dbReference type="ChEBI" id="CHEBI:59789"/>
    </ligand>
</feature>
<evidence type="ECO:0000256" key="3">
    <source>
        <dbReference type="ARBA" id="ARBA00022723"/>
    </source>
</evidence>
<keyword evidence="5 7" id="KW-0411">Iron-sulfur</keyword>
<dbReference type="PROSITE" id="PS51918">
    <property type="entry name" value="RADICAL_SAM"/>
    <property type="match status" value="1"/>
</dbReference>
<feature type="binding site" evidence="8">
    <location>
        <position position="122"/>
    </location>
    <ligand>
        <name>(3R)-3-methyl-D-ornithine</name>
        <dbReference type="ChEBI" id="CHEBI:64642"/>
    </ligand>
</feature>
<dbReference type="GO" id="GO:0042364">
    <property type="term" value="P:water-soluble vitamin biosynthetic process"/>
    <property type="evidence" value="ECO:0007669"/>
    <property type="project" value="UniProtKB-ARBA"/>
</dbReference>
<evidence type="ECO:0000256" key="4">
    <source>
        <dbReference type="ARBA" id="ARBA00023004"/>
    </source>
</evidence>
<feature type="binding site" evidence="7">
    <location>
        <position position="52"/>
    </location>
    <ligand>
        <name>[4Fe-4S] cluster</name>
        <dbReference type="ChEBI" id="CHEBI:49883"/>
        <note>4Fe-4S-S-AdoMet</note>
    </ligand>
</feature>
<dbReference type="InterPro" id="IPR010722">
    <property type="entry name" value="BATS_dom"/>
</dbReference>
<dbReference type="CDD" id="cd01335">
    <property type="entry name" value="Radical_SAM"/>
    <property type="match status" value="1"/>
</dbReference>
<evidence type="ECO:0000256" key="1">
    <source>
        <dbReference type="ARBA" id="ARBA00022485"/>
    </source>
</evidence>
<dbReference type="GO" id="GO:0046872">
    <property type="term" value="F:metal ion binding"/>
    <property type="evidence" value="ECO:0007669"/>
    <property type="project" value="UniProtKB-KW"/>
</dbReference>
<dbReference type="InterPro" id="IPR007197">
    <property type="entry name" value="rSAM"/>
</dbReference>
<dbReference type="Gene3D" id="3.20.20.70">
    <property type="entry name" value="Aldolase class I"/>
    <property type="match status" value="1"/>
</dbReference>
<keyword evidence="3" id="KW-0479">Metal-binding</keyword>
<evidence type="ECO:0000256" key="5">
    <source>
        <dbReference type="ARBA" id="ARBA00023014"/>
    </source>
</evidence>
<evidence type="ECO:0000256" key="6">
    <source>
        <dbReference type="ARBA" id="ARBA00034078"/>
    </source>
</evidence>
<dbReference type="PANTHER" id="PTHR43726:SF1">
    <property type="entry name" value="BIOTIN SYNTHASE"/>
    <property type="match status" value="1"/>
</dbReference>
<dbReference type="InterPro" id="IPR006638">
    <property type="entry name" value="Elp3/MiaA/NifB-like_rSAM"/>
</dbReference>
<keyword evidence="4 7" id="KW-0408">Iron</keyword>
<dbReference type="SMART" id="SM00729">
    <property type="entry name" value="Elp3"/>
    <property type="match status" value="1"/>
</dbReference>
<keyword evidence="1 7" id="KW-0004">4Fe-4S</keyword>
<keyword evidence="2 7" id="KW-0949">S-adenosyl-L-methionine</keyword>
<name>A0A9D1TYC8_9BACT</name>
<dbReference type="SFLD" id="SFLDS00029">
    <property type="entry name" value="Radical_SAM"/>
    <property type="match status" value="1"/>
</dbReference>
<feature type="binding site" evidence="8">
    <location>
        <position position="167"/>
    </location>
    <ligand>
        <name>S-adenosyl-L-methionine</name>
        <dbReference type="ChEBI" id="CHEBI:59789"/>
    </ligand>
</feature>
<dbReference type="PIRSF" id="PIRSF004762">
    <property type="entry name" value="CHP00423"/>
    <property type="match status" value="1"/>
</dbReference>
<feature type="binding site" evidence="7">
    <location>
        <position position="45"/>
    </location>
    <ligand>
        <name>[4Fe-4S] cluster</name>
        <dbReference type="ChEBI" id="CHEBI:49883"/>
        <note>4Fe-4S-S-AdoMet</note>
    </ligand>
</feature>
<dbReference type="SFLD" id="SFLDG01280">
    <property type="entry name" value="HydE/PylB-like"/>
    <property type="match status" value="1"/>
</dbReference>
<sequence>MEQLGAPLGDLALDRALFDRAVQVRNRTVGDRVHLRGLIELSNRCRKNCLYCGIRCGNGAVERYELTDRQVLAAAQYAWQAGYGSVVIQAGERTDEAFIGRIERLLHAIKEMSQGELGITLSLGEQTLETYHRWFETGAHRYLLRIESSDPTLYARLHPADHSYHERRECLTRLRETGYQVGTGVMIGLPFQTIETLADDLLFFQQLDIDMCGMGPYIEFPGTPLADFPSAFTRPERLQLALRMIALLRLLMPDLNIASTTALHALHPKGRELGIAAGANVMMPNLTPDTVRGNYRLYDNKPLQDMDLSGFNVALDNTWGDSRHFAARKAAASSSDASDK</sequence>